<evidence type="ECO:0000313" key="1">
    <source>
        <dbReference type="EMBL" id="MPM37677.1"/>
    </source>
</evidence>
<proteinExistence type="predicted"/>
<dbReference type="AlphaFoldDB" id="A0A644ZAH7"/>
<name>A0A644ZAH7_9ZZZZ</name>
<comment type="caution">
    <text evidence="1">The sequence shown here is derived from an EMBL/GenBank/DDBJ whole genome shotgun (WGS) entry which is preliminary data.</text>
</comment>
<protein>
    <submittedName>
        <fullName evidence="1">Uncharacterized protein</fullName>
    </submittedName>
</protein>
<reference evidence="1" key="1">
    <citation type="submission" date="2019-08" db="EMBL/GenBank/DDBJ databases">
        <authorList>
            <person name="Kucharzyk K."/>
            <person name="Murdoch R.W."/>
            <person name="Higgins S."/>
            <person name="Loffler F."/>
        </authorList>
    </citation>
    <scope>NUCLEOTIDE SEQUENCE</scope>
</reference>
<sequence>MPKNTDIPKNGAVRMKHKIVFFLRTSIHAKRSVKKNKVRTANMVMETLISFVPATDIGNVKRLYCAF</sequence>
<accession>A0A644ZAH7</accession>
<dbReference type="EMBL" id="VSSQ01008028">
    <property type="protein sequence ID" value="MPM37677.1"/>
    <property type="molecule type" value="Genomic_DNA"/>
</dbReference>
<gene>
    <name evidence="1" type="ORF">SDC9_84296</name>
</gene>
<organism evidence="1">
    <name type="scientific">bioreactor metagenome</name>
    <dbReference type="NCBI Taxonomy" id="1076179"/>
    <lineage>
        <taxon>unclassified sequences</taxon>
        <taxon>metagenomes</taxon>
        <taxon>ecological metagenomes</taxon>
    </lineage>
</organism>